<dbReference type="AlphaFoldDB" id="A0A699QY29"/>
<organism evidence="1">
    <name type="scientific">Tanacetum cinerariifolium</name>
    <name type="common">Dalmatian daisy</name>
    <name type="synonym">Chrysanthemum cinerariifolium</name>
    <dbReference type="NCBI Taxonomy" id="118510"/>
    <lineage>
        <taxon>Eukaryota</taxon>
        <taxon>Viridiplantae</taxon>
        <taxon>Streptophyta</taxon>
        <taxon>Embryophyta</taxon>
        <taxon>Tracheophyta</taxon>
        <taxon>Spermatophyta</taxon>
        <taxon>Magnoliopsida</taxon>
        <taxon>eudicotyledons</taxon>
        <taxon>Gunneridae</taxon>
        <taxon>Pentapetalae</taxon>
        <taxon>asterids</taxon>
        <taxon>campanulids</taxon>
        <taxon>Asterales</taxon>
        <taxon>Asteraceae</taxon>
        <taxon>Asteroideae</taxon>
        <taxon>Anthemideae</taxon>
        <taxon>Anthemidinae</taxon>
        <taxon>Tanacetum</taxon>
    </lineage>
</organism>
<sequence>MVHPTPELYSQSVAKPSFSIDSTLDDLLNETSTHEVKRTVSFDIDSTLDDLLNETSTHEVKSTPFITVPPTQPVSKAELLDDFDS</sequence>
<accession>A0A699QY29</accession>
<feature type="non-terminal residue" evidence="1">
    <location>
        <position position="85"/>
    </location>
</feature>
<name>A0A699QY29_TANCI</name>
<protein>
    <submittedName>
        <fullName evidence="1">Uncharacterized protein</fullName>
    </submittedName>
</protein>
<evidence type="ECO:0000313" key="1">
    <source>
        <dbReference type="EMBL" id="GFC78710.1"/>
    </source>
</evidence>
<comment type="caution">
    <text evidence="1">The sequence shown here is derived from an EMBL/GenBank/DDBJ whole genome shotgun (WGS) entry which is preliminary data.</text>
</comment>
<reference evidence="1" key="1">
    <citation type="journal article" date="2019" name="Sci. Rep.">
        <title>Draft genome of Tanacetum cinerariifolium, the natural source of mosquito coil.</title>
        <authorList>
            <person name="Yamashiro T."/>
            <person name="Shiraishi A."/>
            <person name="Satake H."/>
            <person name="Nakayama K."/>
        </authorList>
    </citation>
    <scope>NUCLEOTIDE SEQUENCE</scope>
</reference>
<gene>
    <name evidence="1" type="ORF">Tci_850680</name>
</gene>
<proteinExistence type="predicted"/>
<dbReference type="EMBL" id="BKCJ011067014">
    <property type="protein sequence ID" value="GFC78710.1"/>
    <property type="molecule type" value="Genomic_DNA"/>
</dbReference>